<dbReference type="Gene3D" id="3.40.50.620">
    <property type="entry name" value="HUPs"/>
    <property type="match status" value="1"/>
</dbReference>
<dbReference type="Gene3D" id="1.10.730.10">
    <property type="entry name" value="Isoleucyl-tRNA Synthetase, Domain 1"/>
    <property type="match status" value="1"/>
</dbReference>
<evidence type="ECO:0000313" key="2">
    <source>
        <dbReference type="Proteomes" id="UP001519292"/>
    </source>
</evidence>
<name>A0ABS4MG90_9LACO</name>
<comment type="caution">
    <text evidence="1">The sequence shown here is derived from an EMBL/GenBank/DDBJ whole genome shotgun (WGS) entry which is preliminary data.</text>
</comment>
<sequence>MQYSISSPGSSSFFHLGTAIPFIYQDILCRYDCLKGQNYQQVIALNELGLRSFDTNEYLANINRMHINWSGTKISDSDQNFYEFCKIQINNLITKGYIQKLAVSVFICPNDRQIFLSPGENHYLKLVKKQKKAVPGFFVANLGWVCALKKDNLRPAFIGVPNKWLGPLHIETPLGKLKVKTVSGLQTPTVFYQENVSNSSINNIELDIHESTTYQCKFCNQNLIPVETTAWTIDFVNSPDMSCLQGVIPSKHWKTVADEISNKQIITRNREQGTGIQTLEINRQIGLKNSILDPEFYIQFLVPYLAMKSTTTIKSFFISEVNQKYIVNSLRLYQLLPKKIVDRVYVVGILMGEDHQTMRKSNKNVVGLQETVERYGLDAMRIFAAKANLLVRQSRVFNNSDLKGAKKFVKNLIWKFEHGSLNDQCNIHEKFKLLSNRLDTKMTRLDFSGALAAVQDFFKKYSGDIPLNKDEQEDLFKACDYLECFCPDLAQKIKKCLYSKLREKEKL</sequence>
<dbReference type="InterPro" id="IPR014729">
    <property type="entry name" value="Rossmann-like_a/b/a_fold"/>
</dbReference>
<gene>
    <name evidence="1" type="ORF">J2Z60_001893</name>
</gene>
<accession>A0ABS4MG90</accession>
<dbReference type="RefSeq" id="WP_209687426.1">
    <property type="nucleotide sequence ID" value="NZ_JAGGLU010000013.1"/>
</dbReference>
<organism evidence="1 2">
    <name type="scientific">Lactobacillus colini</name>
    <dbReference type="NCBI Taxonomy" id="1819254"/>
    <lineage>
        <taxon>Bacteria</taxon>
        <taxon>Bacillati</taxon>
        <taxon>Bacillota</taxon>
        <taxon>Bacilli</taxon>
        <taxon>Lactobacillales</taxon>
        <taxon>Lactobacillaceae</taxon>
        <taxon>Lactobacillus</taxon>
    </lineage>
</organism>
<protein>
    <submittedName>
        <fullName evidence="1">Uncharacterized protein</fullName>
    </submittedName>
</protein>
<evidence type="ECO:0000313" key="1">
    <source>
        <dbReference type="EMBL" id="MBP2058704.1"/>
    </source>
</evidence>
<dbReference type="Proteomes" id="UP001519292">
    <property type="component" value="Unassembled WGS sequence"/>
</dbReference>
<dbReference type="SUPFAM" id="SSF52374">
    <property type="entry name" value="Nucleotidylyl transferase"/>
    <property type="match status" value="1"/>
</dbReference>
<keyword evidence="2" id="KW-1185">Reference proteome</keyword>
<dbReference type="EMBL" id="JAGGLU010000013">
    <property type="protein sequence ID" value="MBP2058704.1"/>
    <property type="molecule type" value="Genomic_DNA"/>
</dbReference>
<reference evidence="1 2" key="1">
    <citation type="submission" date="2021-03" db="EMBL/GenBank/DDBJ databases">
        <title>Genomic Encyclopedia of Type Strains, Phase IV (KMG-IV): sequencing the most valuable type-strain genomes for metagenomic binning, comparative biology and taxonomic classification.</title>
        <authorList>
            <person name="Goeker M."/>
        </authorList>
    </citation>
    <scope>NUCLEOTIDE SEQUENCE [LARGE SCALE GENOMIC DNA]</scope>
    <source>
        <strain evidence="1 2">DSM 101872</strain>
    </source>
</reference>
<proteinExistence type="predicted"/>